<evidence type="ECO:0000256" key="4">
    <source>
        <dbReference type="ARBA" id="ARBA00005254"/>
    </source>
</evidence>
<keyword evidence="6" id="KW-0443">Lipid metabolism</keyword>
<dbReference type="OrthoDB" id="410701at2759"/>
<comment type="caution">
    <text evidence="8">The sequence shown here is derived from an EMBL/GenBank/DDBJ whole genome shotgun (WGS) entry which is preliminary data.</text>
</comment>
<evidence type="ECO:0000256" key="6">
    <source>
        <dbReference type="ARBA" id="ARBA00023098"/>
    </source>
</evidence>
<dbReference type="EMBL" id="BKCP01001113">
    <property type="protein sequence ID" value="GER26522.1"/>
    <property type="molecule type" value="Genomic_DNA"/>
</dbReference>
<dbReference type="Gene3D" id="3.90.226.10">
    <property type="entry name" value="2-enoyl-CoA Hydratase, Chain A, domain 1"/>
    <property type="match status" value="1"/>
</dbReference>
<comment type="catalytic activity">
    <reaction evidence="1">
        <text>a (3Z)-enoyl-CoA = a 4-saturated (2E)-enoyl-CoA</text>
        <dbReference type="Rhea" id="RHEA:45900"/>
        <dbReference type="ChEBI" id="CHEBI:85097"/>
        <dbReference type="ChEBI" id="CHEBI:85489"/>
        <dbReference type="EC" id="5.3.3.8"/>
    </reaction>
</comment>
<organism evidence="8 9">
    <name type="scientific">Striga asiatica</name>
    <name type="common">Asiatic witchweed</name>
    <name type="synonym">Buchnera asiatica</name>
    <dbReference type="NCBI Taxonomy" id="4170"/>
    <lineage>
        <taxon>Eukaryota</taxon>
        <taxon>Viridiplantae</taxon>
        <taxon>Streptophyta</taxon>
        <taxon>Embryophyta</taxon>
        <taxon>Tracheophyta</taxon>
        <taxon>Spermatophyta</taxon>
        <taxon>Magnoliopsida</taxon>
        <taxon>eudicotyledons</taxon>
        <taxon>Gunneridae</taxon>
        <taxon>Pentapetalae</taxon>
        <taxon>asterids</taxon>
        <taxon>lamiids</taxon>
        <taxon>Lamiales</taxon>
        <taxon>Orobanchaceae</taxon>
        <taxon>Buchnereae</taxon>
        <taxon>Striga</taxon>
    </lineage>
</organism>
<gene>
    <name evidence="8" type="ORF">STAS_02174</name>
</gene>
<accession>A0A5A7P199</accession>
<dbReference type="PANTHER" id="PTHR11941">
    <property type="entry name" value="ENOYL-COA HYDRATASE-RELATED"/>
    <property type="match status" value="1"/>
</dbReference>
<comment type="pathway">
    <text evidence="3">Lipid metabolism; fatty acid beta-oxidation.</text>
</comment>
<evidence type="ECO:0000256" key="3">
    <source>
        <dbReference type="ARBA" id="ARBA00005005"/>
    </source>
</evidence>
<evidence type="ECO:0000256" key="7">
    <source>
        <dbReference type="SAM" id="MobiDB-lite"/>
    </source>
</evidence>
<dbReference type="CDD" id="cd06558">
    <property type="entry name" value="crotonase-like"/>
    <property type="match status" value="1"/>
</dbReference>
<evidence type="ECO:0000256" key="5">
    <source>
        <dbReference type="ARBA" id="ARBA00012064"/>
    </source>
</evidence>
<dbReference type="FunFam" id="3.90.226.10:FF:000049">
    <property type="entry name" value="Enoyl-CoA delta isomerase 3"/>
    <property type="match status" value="1"/>
</dbReference>
<proteinExistence type="inferred from homology"/>
<evidence type="ECO:0000256" key="2">
    <source>
        <dbReference type="ARBA" id="ARBA00000765"/>
    </source>
</evidence>
<dbReference type="AlphaFoldDB" id="A0A5A7P199"/>
<dbReference type="Proteomes" id="UP000325081">
    <property type="component" value="Unassembled WGS sequence"/>
</dbReference>
<reference evidence="9" key="1">
    <citation type="journal article" date="2019" name="Curr. Biol.">
        <title>Genome Sequence of Striga asiatica Provides Insight into the Evolution of Plant Parasitism.</title>
        <authorList>
            <person name="Yoshida S."/>
            <person name="Kim S."/>
            <person name="Wafula E.K."/>
            <person name="Tanskanen J."/>
            <person name="Kim Y.M."/>
            <person name="Honaas L."/>
            <person name="Yang Z."/>
            <person name="Spallek T."/>
            <person name="Conn C.E."/>
            <person name="Ichihashi Y."/>
            <person name="Cheong K."/>
            <person name="Cui S."/>
            <person name="Der J.P."/>
            <person name="Gundlach H."/>
            <person name="Jiao Y."/>
            <person name="Hori C."/>
            <person name="Ishida J.K."/>
            <person name="Kasahara H."/>
            <person name="Kiba T."/>
            <person name="Kim M.S."/>
            <person name="Koo N."/>
            <person name="Laohavisit A."/>
            <person name="Lee Y.H."/>
            <person name="Lumba S."/>
            <person name="McCourt P."/>
            <person name="Mortimer J.C."/>
            <person name="Mutuku J.M."/>
            <person name="Nomura T."/>
            <person name="Sasaki-Sekimoto Y."/>
            <person name="Seto Y."/>
            <person name="Wang Y."/>
            <person name="Wakatake T."/>
            <person name="Sakakibara H."/>
            <person name="Demura T."/>
            <person name="Yamaguchi S."/>
            <person name="Yoneyama K."/>
            <person name="Manabe R.I."/>
            <person name="Nelson D.C."/>
            <person name="Schulman A.H."/>
            <person name="Timko M.P."/>
            <person name="dePamphilis C.W."/>
            <person name="Choi D."/>
            <person name="Shirasu K."/>
        </authorList>
    </citation>
    <scope>NUCLEOTIDE SEQUENCE [LARGE SCALE GENOMIC DNA]</scope>
    <source>
        <strain evidence="9">cv. UVA1</strain>
    </source>
</reference>
<dbReference type="InterPro" id="IPR029045">
    <property type="entry name" value="ClpP/crotonase-like_dom_sf"/>
</dbReference>
<evidence type="ECO:0000313" key="9">
    <source>
        <dbReference type="Proteomes" id="UP000325081"/>
    </source>
</evidence>
<comment type="catalytic activity">
    <reaction evidence="2">
        <text>a (3E)-enoyl-CoA = a 4-saturated (2E)-enoyl-CoA</text>
        <dbReference type="Rhea" id="RHEA:45228"/>
        <dbReference type="ChEBI" id="CHEBI:58521"/>
        <dbReference type="ChEBI" id="CHEBI:85097"/>
        <dbReference type="EC" id="5.3.3.8"/>
    </reaction>
</comment>
<protein>
    <recommendedName>
        <fullName evidence="5">Delta(3)-Delta(2)-enoyl-CoA isomerase</fullName>
        <ecNumber evidence="5">5.3.3.8</ecNumber>
    </recommendedName>
</protein>
<dbReference type="InterPro" id="IPR001753">
    <property type="entry name" value="Enoyl-CoA_hydra/iso"/>
</dbReference>
<evidence type="ECO:0000313" key="8">
    <source>
        <dbReference type="EMBL" id="GER26522.1"/>
    </source>
</evidence>
<dbReference type="EC" id="5.3.3.8" evidence="5"/>
<feature type="region of interest" description="Disordered" evidence="7">
    <location>
        <begin position="284"/>
        <end position="333"/>
    </location>
</feature>
<evidence type="ECO:0000256" key="1">
    <source>
        <dbReference type="ARBA" id="ARBA00000452"/>
    </source>
</evidence>
<sequence length="333" mass="36317">MCTLDKRGNLFVLTLTGNDEHRLNPTLIDSIRAALDRVRSESTDAAALITTAHGKFFSNGYDLRWALSDPDPIRSEALARPKAMSAKFRLLIADLISLPMPTIAAVTGHASAAGFGLALCHDYLLMSRDRGFLYMSELDIGYKIPNFLFALVKARVGPPRSWRNVVLRAEKITAETGVDWGIVDSAHESAGETLEAALRLGGDLAGRNWDGKVYADCRRTVLADLVAALGSDETVGDGGEGTTAVSRLVIVDEKVDSTKKNDTSVLSGDQPKVVVKEVEEDLGWDEIEDIGSGDEKEPSRTELKKRLSAGEDDENLSWDIEDDDVDEPCKLHF</sequence>
<comment type="similarity">
    <text evidence="4">Belongs to the enoyl-CoA hydratase/isomerase family.</text>
</comment>
<dbReference type="GO" id="GO:0005777">
    <property type="term" value="C:peroxisome"/>
    <property type="evidence" value="ECO:0007669"/>
    <property type="project" value="TreeGrafter"/>
</dbReference>
<dbReference type="PANTHER" id="PTHR11941:SF84">
    <property type="entry name" value="ENOYL-COA DELTA ISOMERASE 1, PEROXISOMAL"/>
    <property type="match status" value="1"/>
</dbReference>
<feature type="compositionally biased region" description="Basic and acidic residues" evidence="7">
    <location>
        <begin position="293"/>
        <end position="309"/>
    </location>
</feature>
<dbReference type="Pfam" id="PF00378">
    <property type="entry name" value="ECH_1"/>
    <property type="match status" value="1"/>
</dbReference>
<keyword evidence="9" id="KW-1185">Reference proteome</keyword>
<feature type="compositionally biased region" description="Acidic residues" evidence="7">
    <location>
        <begin position="310"/>
        <end position="326"/>
    </location>
</feature>
<dbReference type="GO" id="GO:0004165">
    <property type="term" value="F:delta(3)-delta(2)-enoyl-CoA isomerase activity"/>
    <property type="evidence" value="ECO:0007669"/>
    <property type="project" value="UniProtKB-EC"/>
</dbReference>
<dbReference type="SUPFAM" id="SSF52096">
    <property type="entry name" value="ClpP/crotonase"/>
    <property type="match status" value="1"/>
</dbReference>
<name>A0A5A7P199_STRAF</name>
<dbReference type="GO" id="GO:0006635">
    <property type="term" value="P:fatty acid beta-oxidation"/>
    <property type="evidence" value="ECO:0007669"/>
    <property type="project" value="TreeGrafter"/>
</dbReference>